<accession>A0A1N7L2Y4</accession>
<dbReference type="InterPro" id="IPR006016">
    <property type="entry name" value="UspA"/>
</dbReference>
<name>A0A1N7L2Y4_9GAMM</name>
<sequence>MLDINHILVVLDKHDEEQPGLHRACWLANALDADLTLITSAWDSFGDQASQLADTTASSVKQALLRQAQFWLDSLTELDSCKRLRVNTEVHWQKHLHDAAIESARDTEFDLVIKSTQKHGLIDRLFSHTDWNLMRHCPAPVMMVKSSDAWKRNRILASIDATSSDKGHTLINDNILSYAEHLADHFDTDLHIANAYPMVAVALAMVPEVSPPEDIQNYITDQHKEATARWAEKFNVAEDHVHILEGDAEQVVPDVAAEIEADLVVVGTVGREGLSGVLIGNTAEALVDKLSCDVLIIKPKDGVNPDIE</sequence>
<keyword evidence="3" id="KW-0963">Cytoplasm</keyword>
<reference evidence="7" key="1">
    <citation type="submission" date="2017-01" db="EMBL/GenBank/DDBJ databases">
        <authorList>
            <person name="Varghese N."/>
            <person name="Submissions S."/>
        </authorList>
    </citation>
    <scope>NUCLEOTIDE SEQUENCE [LARGE SCALE GENOMIC DNA]</scope>
    <source>
        <strain evidence="7">DSM 24913</strain>
    </source>
</reference>
<dbReference type="OrthoDB" id="239260at2"/>
<evidence type="ECO:0000256" key="1">
    <source>
        <dbReference type="ARBA" id="ARBA00004496"/>
    </source>
</evidence>
<organism evidence="6 7">
    <name type="scientific">Thalassolituus maritimus</name>
    <dbReference type="NCBI Taxonomy" id="484498"/>
    <lineage>
        <taxon>Bacteria</taxon>
        <taxon>Pseudomonadati</taxon>
        <taxon>Pseudomonadota</taxon>
        <taxon>Gammaproteobacteria</taxon>
        <taxon>Oceanospirillales</taxon>
        <taxon>Oceanospirillaceae</taxon>
        <taxon>Thalassolituus</taxon>
    </lineage>
</organism>
<evidence type="ECO:0000313" key="6">
    <source>
        <dbReference type="EMBL" id="SIS68232.1"/>
    </source>
</evidence>
<evidence type="ECO:0000256" key="3">
    <source>
        <dbReference type="ARBA" id="ARBA00022490"/>
    </source>
</evidence>
<evidence type="ECO:0000313" key="7">
    <source>
        <dbReference type="Proteomes" id="UP000185639"/>
    </source>
</evidence>
<dbReference type="RefSeq" id="WP_076514768.1">
    <property type="nucleotide sequence ID" value="NZ_FTOH01000003.1"/>
</dbReference>
<protein>
    <submittedName>
        <fullName evidence="6">Universal stress protein E</fullName>
    </submittedName>
</protein>
<dbReference type="NCBIfam" id="NF008380">
    <property type="entry name" value="PRK11175.1"/>
    <property type="match status" value="1"/>
</dbReference>
<dbReference type="Pfam" id="PF00582">
    <property type="entry name" value="Usp"/>
    <property type="match status" value="2"/>
</dbReference>
<feature type="domain" description="UspA" evidence="5">
    <location>
        <begin position="174"/>
        <end position="298"/>
    </location>
</feature>
<feature type="domain" description="UspA" evidence="5">
    <location>
        <begin position="5"/>
        <end position="145"/>
    </location>
</feature>
<gene>
    <name evidence="6" type="ORF">SAMN05421686_103256</name>
</gene>
<evidence type="ECO:0000259" key="5">
    <source>
        <dbReference type="Pfam" id="PF00582"/>
    </source>
</evidence>
<comment type="function">
    <text evidence="4">Required for resistance to DNA-damaging agents.</text>
</comment>
<dbReference type="EMBL" id="FTOH01000003">
    <property type="protein sequence ID" value="SIS68232.1"/>
    <property type="molecule type" value="Genomic_DNA"/>
</dbReference>
<dbReference type="InterPro" id="IPR006015">
    <property type="entry name" value="Universal_stress_UspA"/>
</dbReference>
<dbReference type="PANTHER" id="PTHR47892:SF1">
    <property type="entry name" value="UNIVERSAL STRESS PROTEIN E"/>
    <property type="match status" value="1"/>
</dbReference>
<dbReference type="PANTHER" id="PTHR47892">
    <property type="entry name" value="UNIVERSAL STRESS PROTEIN E"/>
    <property type="match status" value="1"/>
</dbReference>
<dbReference type="Proteomes" id="UP000185639">
    <property type="component" value="Unassembled WGS sequence"/>
</dbReference>
<dbReference type="SUPFAM" id="SSF52402">
    <property type="entry name" value="Adenine nucleotide alpha hydrolases-like"/>
    <property type="match status" value="2"/>
</dbReference>
<dbReference type="AlphaFoldDB" id="A0A1N7L2Y4"/>
<comment type="subcellular location">
    <subcellularLocation>
        <location evidence="1">Cytoplasm</location>
    </subcellularLocation>
</comment>
<proteinExistence type="inferred from homology"/>
<evidence type="ECO:0000256" key="4">
    <source>
        <dbReference type="ARBA" id="ARBA00037131"/>
    </source>
</evidence>
<dbReference type="PRINTS" id="PR01438">
    <property type="entry name" value="UNVRSLSTRESS"/>
</dbReference>
<dbReference type="STRING" id="484498.SAMN05421686_103256"/>
<keyword evidence="7" id="KW-1185">Reference proteome</keyword>
<dbReference type="Gene3D" id="3.40.50.12370">
    <property type="match status" value="1"/>
</dbReference>
<dbReference type="GO" id="GO:0005737">
    <property type="term" value="C:cytoplasm"/>
    <property type="evidence" value="ECO:0007669"/>
    <property type="project" value="UniProtKB-SubCell"/>
</dbReference>
<evidence type="ECO:0000256" key="2">
    <source>
        <dbReference type="ARBA" id="ARBA00008791"/>
    </source>
</evidence>
<comment type="similarity">
    <text evidence="2">Belongs to the universal stress protein A family.</text>
</comment>